<dbReference type="Gene3D" id="1.10.357.140">
    <property type="entry name" value="UbiA prenyltransferase"/>
    <property type="match status" value="1"/>
</dbReference>
<sequence>MDDSHNFRIAQDDLTLVIDLDGTLIRSDMLYETFWSAISRRWLNLVPALHAVCQGRAALKRRLEELGAVEPGFLPYNTEVIAHIKDWRAQGGRTALVSASDQRIVDRISAHLGLFDDVHGSDGKHNLKGEAKAERLLELYGRGNFVYVGDSSADVPVWNAAERAVTVDVSPALAKRVDQQAGEVKHLQTGGADRTHAAFRALRPHQWLKNVLVFLPLLAAHKFEWLPITQALLAFVAYSLIASSVYLLNDLLDLAADRAHPRKRTRPFAAGDLPLSWGTVMTPALLLAGFALAAFLGTGFFAVMAFYFVMTTAYSLALKRKLVVDICTLAGLYTLRIIAGGVATQTPLSVWLLAFSVFFFFSLAAVKRQAELVSSAAQGNIKAQGRGYTTEDIPVVANMAVASGYISILVMALYLNTDAVRRLYNETAPLWGICLVLLFWVSRTVMITHRGWMQDDPVIFAAKDRVSLVCAVSIFVLATAGVML</sequence>
<feature type="transmembrane region" description="Helical" evidence="6">
    <location>
        <begin position="348"/>
        <end position="366"/>
    </location>
</feature>
<keyword evidence="3 6" id="KW-0812">Transmembrane</keyword>
<dbReference type="SUPFAM" id="SSF56784">
    <property type="entry name" value="HAD-like"/>
    <property type="match status" value="1"/>
</dbReference>
<dbReference type="GO" id="GO:0009247">
    <property type="term" value="P:glycolipid biosynthetic process"/>
    <property type="evidence" value="ECO:0007669"/>
    <property type="project" value="TreeGrafter"/>
</dbReference>
<dbReference type="InterPro" id="IPR000537">
    <property type="entry name" value="UbiA_prenyltransferase"/>
</dbReference>
<dbReference type="InterPro" id="IPR023214">
    <property type="entry name" value="HAD_sf"/>
</dbReference>
<feature type="transmembrane region" description="Helical" evidence="6">
    <location>
        <begin position="284"/>
        <end position="310"/>
    </location>
</feature>
<feature type="transmembrane region" description="Helical" evidence="6">
    <location>
        <begin position="322"/>
        <end position="342"/>
    </location>
</feature>
<keyword evidence="4 6" id="KW-1133">Transmembrane helix</keyword>
<keyword evidence="5 6" id="KW-0472">Membrane</keyword>
<evidence type="ECO:0000313" key="8">
    <source>
        <dbReference type="Proteomes" id="UP000199392"/>
    </source>
</evidence>
<gene>
    <name evidence="7" type="ORF">SAMN04488050_11929</name>
</gene>
<dbReference type="GO" id="GO:0016765">
    <property type="term" value="F:transferase activity, transferring alkyl or aryl (other than methyl) groups"/>
    <property type="evidence" value="ECO:0007669"/>
    <property type="project" value="InterPro"/>
</dbReference>
<dbReference type="Pfam" id="PF01040">
    <property type="entry name" value="UbiA"/>
    <property type="match status" value="1"/>
</dbReference>
<dbReference type="NCBIfam" id="NF006088">
    <property type="entry name" value="PRK08238.1"/>
    <property type="match status" value="1"/>
</dbReference>
<dbReference type="CDD" id="cd13963">
    <property type="entry name" value="PT_UbiA_2"/>
    <property type="match status" value="1"/>
</dbReference>
<feature type="transmembrane region" description="Helical" evidence="6">
    <location>
        <begin position="466"/>
        <end position="483"/>
    </location>
</feature>
<evidence type="ECO:0000313" key="7">
    <source>
        <dbReference type="EMBL" id="SFT24353.1"/>
    </source>
</evidence>
<evidence type="ECO:0000256" key="3">
    <source>
        <dbReference type="ARBA" id="ARBA00022692"/>
    </source>
</evidence>
<dbReference type="InterPro" id="IPR039653">
    <property type="entry name" value="Prenyltransferase"/>
</dbReference>
<keyword evidence="2" id="KW-1003">Cell membrane</keyword>
<dbReference type="GO" id="GO:0005886">
    <property type="term" value="C:plasma membrane"/>
    <property type="evidence" value="ECO:0007669"/>
    <property type="project" value="TreeGrafter"/>
</dbReference>
<accession>A0A1I6WED2</accession>
<organism evidence="7 8">
    <name type="scientific">Alloyangia pacifica</name>
    <dbReference type="NCBI Taxonomy" id="311180"/>
    <lineage>
        <taxon>Bacteria</taxon>
        <taxon>Pseudomonadati</taxon>
        <taxon>Pseudomonadota</taxon>
        <taxon>Alphaproteobacteria</taxon>
        <taxon>Rhodobacterales</taxon>
        <taxon>Roseobacteraceae</taxon>
        <taxon>Alloyangia</taxon>
    </lineage>
</organism>
<evidence type="ECO:0000256" key="4">
    <source>
        <dbReference type="ARBA" id="ARBA00022989"/>
    </source>
</evidence>
<dbReference type="CDD" id="cd07519">
    <property type="entry name" value="HAD_PTase"/>
    <property type="match status" value="1"/>
</dbReference>
<evidence type="ECO:0000256" key="2">
    <source>
        <dbReference type="ARBA" id="ARBA00022475"/>
    </source>
</evidence>
<feature type="transmembrane region" description="Helical" evidence="6">
    <location>
        <begin position="395"/>
        <end position="416"/>
    </location>
</feature>
<dbReference type="AlphaFoldDB" id="A0A1I6WED2"/>
<evidence type="ECO:0000256" key="6">
    <source>
        <dbReference type="SAM" id="Phobius"/>
    </source>
</evidence>
<dbReference type="Gene3D" id="3.40.50.1000">
    <property type="entry name" value="HAD superfamily/HAD-like"/>
    <property type="match status" value="1"/>
</dbReference>
<dbReference type="RefSeq" id="WP_092430522.1">
    <property type="nucleotide sequence ID" value="NZ_FNCL01000020.1"/>
</dbReference>
<keyword evidence="8" id="KW-1185">Reference proteome</keyword>
<proteinExistence type="predicted"/>
<evidence type="ECO:0000256" key="5">
    <source>
        <dbReference type="ARBA" id="ARBA00023136"/>
    </source>
</evidence>
<dbReference type="EMBL" id="FOZW01000019">
    <property type="protein sequence ID" value="SFT24353.1"/>
    <property type="molecule type" value="Genomic_DNA"/>
</dbReference>
<dbReference type="OrthoDB" id="9803632at2"/>
<dbReference type="InterPro" id="IPR036412">
    <property type="entry name" value="HAD-like_sf"/>
</dbReference>
<dbReference type="STRING" id="311180.SAMN04488050_11929"/>
<dbReference type="PANTHER" id="PTHR11048">
    <property type="entry name" value="PRENYLTRANSFERASES"/>
    <property type="match status" value="1"/>
</dbReference>
<dbReference type="Pfam" id="PF12710">
    <property type="entry name" value="HAD"/>
    <property type="match status" value="1"/>
</dbReference>
<name>A0A1I6WED2_9RHOB</name>
<feature type="transmembrane region" description="Helical" evidence="6">
    <location>
        <begin position="428"/>
        <end position="446"/>
    </location>
</feature>
<dbReference type="InterPro" id="IPR044878">
    <property type="entry name" value="UbiA_sf"/>
</dbReference>
<comment type="subcellular location">
    <subcellularLocation>
        <location evidence="1">Membrane</location>
        <topology evidence="1">Multi-pass membrane protein</topology>
    </subcellularLocation>
</comment>
<evidence type="ECO:0000256" key="1">
    <source>
        <dbReference type="ARBA" id="ARBA00004141"/>
    </source>
</evidence>
<dbReference type="Proteomes" id="UP000199392">
    <property type="component" value="Unassembled WGS sequence"/>
</dbReference>
<reference evidence="8" key="1">
    <citation type="submission" date="2016-10" db="EMBL/GenBank/DDBJ databases">
        <authorList>
            <person name="Varghese N."/>
            <person name="Submissions S."/>
        </authorList>
    </citation>
    <scope>NUCLEOTIDE SEQUENCE [LARGE SCALE GENOMIC DNA]</scope>
    <source>
        <strain evidence="8">DSM 26894</strain>
    </source>
</reference>
<feature type="transmembrane region" description="Helical" evidence="6">
    <location>
        <begin position="231"/>
        <end position="248"/>
    </location>
</feature>
<keyword evidence="7" id="KW-0808">Transferase</keyword>
<protein>
    <submittedName>
        <fullName evidence="7">4-hydroxybenzoate polyprenyltransferase</fullName>
    </submittedName>
</protein>
<dbReference type="PANTHER" id="PTHR11048:SF5">
    <property type="entry name" value="DECAPRENYL-PHOSPHATE PHOSPHORIBOSYLTRANSFERASE"/>
    <property type="match status" value="1"/>
</dbReference>